<evidence type="ECO:0000313" key="6">
    <source>
        <dbReference type="WBParaSite" id="MhA1_Contig743.frz3.gene2"/>
    </source>
</evidence>
<dbReference type="InterPro" id="IPR011990">
    <property type="entry name" value="TPR-like_helical_dom_sf"/>
</dbReference>
<dbReference type="Pfam" id="PF23558">
    <property type="entry name" value="TPR_P4H"/>
    <property type="match status" value="1"/>
</dbReference>
<dbReference type="Proteomes" id="UP000095281">
    <property type="component" value="Unplaced"/>
</dbReference>
<dbReference type="GO" id="GO:0046872">
    <property type="term" value="F:metal ion binding"/>
    <property type="evidence" value="ECO:0007669"/>
    <property type="project" value="UniProtKB-KW"/>
</dbReference>
<dbReference type="WBParaSite" id="MhA1_Contig743.frz3.gene2">
    <property type="protein sequence ID" value="MhA1_Contig743.frz3.gene2"/>
    <property type="gene ID" value="MhA1_Contig743.frz3.gene2"/>
</dbReference>
<dbReference type="Gene3D" id="1.25.40.10">
    <property type="entry name" value="Tetratricopeptide repeat domain"/>
    <property type="match status" value="1"/>
</dbReference>
<dbReference type="PANTHER" id="PTHR10869:SF244">
    <property type="entry name" value="PROLYL 4-HYDROXYLASE SUBUNIT ALPHA-2"/>
    <property type="match status" value="1"/>
</dbReference>
<organism evidence="5 6">
    <name type="scientific">Meloidogyne hapla</name>
    <name type="common">Root-knot nematode worm</name>
    <dbReference type="NCBI Taxonomy" id="6305"/>
    <lineage>
        <taxon>Eukaryota</taxon>
        <taxon>Metazoa</taxon>
        <taxon>Ecdysozoa</taxon>
        <taxon>Nematoda</taxon>
        <taxon>Chromadorea</taxon>
        <taxon>Rhabditida</taxon>
        <taxon>Tylenchina</taxon>
        <taxon>Tylenchomorpha</taxon>
        <taxon>Tylenchoidea</taxon>
        <taxon>Meloidogynidae</taxon>
        <taxon>Meloidogyninae</taxon>
        <taxon>Meloidogyne</taxon>
    </lineage>
</organism>
<dbReference type="InterPro" id="IPR045054">
    <property type="entry name" value="P4HA-like"/>
</dbReference>
<evidence type="ECO:0000256" key="3">
    <source>
        <dbReference type="ARBA" id="ARBA00023004"/>
    </source>
</evidence>
<dbReference type="AlphaFoldDB" id="A0A1I8BX79"/>
<keyword evidence="5" id="KW-1185">Reference proteome</keyword>
<dbReference type="InterPro" id="IPR059068">
    <property type="entry name" value="TPR_P4H"/>
</dbReference>
<evidence type="ECO:0000259" key="4">
    <source>
        <dbReference type="Pfam" id="PF23558"/>
    </source>
</evidence>
<dbReference type="SUPFAM" id="SSF48452">
    <property type="entry name" value="TPR-like"/>
    <property type="match status" value="1"/>
</dbReference>
<sequence length="234" mass="27326">MQEAYERKLNEKSTENNGANETDILNILSISLYKQGNLKRALIINDKIIEIDPSYPNATNNSKLYEQELLANGISEDFRKNIPLLNNTRLVDNKNLNNSHRSDYEKLCRGENEYNITEISKLYCYYKLDRPYLRLAPIKIEIVHFEPLVVIFRNVITDEEIKIIQNISLPKLYRSMVQNSKTGEPMLSKYRISKNAWINQKSHPIIKQIVKRLSLMTNLNMKSAESLQAKIIFF</sequence>
<dbReference type="GO" id="GO:0004656">
    <property type="term" value="F:procollagen-proline 4-dioxygenase activity"/>
    <property type="evidence" value="ECO:0007669"/>
    <property type="project" value="TreeGrafter"/>
</dbReference>
<dbReference type="PANTHER" id="PTHR10869">
    <property type="entry name" value="PROLYL 4-HYDROXYLASE ALPHA SUBUNIT"/>
    <property type="match status" value="1"/>
</dbReference>
<keyword evidence="2" id="KW-0847">Vitamin C</keyword>
<name>A0A1I8BX79_MELHA</name>
<keyword evidence="3" id="KW-0408">Iron</keyword>
<evidence type="ECO:0000256" key="2">
    <source>
        <dbReference type="ARBA" id="ARBA00022896"/>
    </source>
</evidence>
<dbReference type="GO" id="GO:0031418">
    <property type="term" value="F:L-ascorbic acid binding"/>
    <property type="evidence" value="ECO:0007669"/>
    <property type="project" value="UniProtKB-KW"/>
</dbReference>
<reference evidence="6" key="1">
    <citation type="submission" date="2016-11" db="UniProtKB">
        <authorList>
            <consortium name="WormBaseParasite"/>
        </authorList>
    </citation>
    <scope>IDENTIFICATION</scope>
</reference>
<dbReference type="Gene3D" id="2.60.120.620">
    <property type="entry name" value="q2cbj1_9rhob like domain"/>
    <property type="match status" value="1"/>
</dbReference>
<protein>
    <submittedName>
        <fullName evidence="6">TPR_REGION domain-containing protein</fullName>
    </submittedName>
</protein>
<dbReference type="GO" id="GO:0005783">
    <property type="term" value="C:endoplasmic reticulum"/>
    <property type="evidence" value="ECO:0007669"/>
    <property type="project" value="TreeGrafter"/>
</dbReference>
<evidence type="ECO:0000313" key="5">
    <source>
        <dbReference type="Proteomes" id="UP000095281"/>
    </source>
</evidence>
<evidence type="ECO:0000256" key="1">
    <source>
        <dbReference type="ARBA" id="ARBA00022723"/>
    </source>
</evidence>
<dbReference type="OMA" id="SKNAWIN"/>
<proteinExistence type="predicted"/>
<accession>A0A1I8BX79</accession>
<keyword evidence="1" id="KW-0479">Metal-binding</keyword>
<feature type="domain" description="Prolyl 4-hydroxylase peptide-substrate-binding" evidence="4">
    <location>
        <begin position="12"/>
        <end position="67"/>
    </location>
</feature>